<keyword evidence="6" id="KW-0378">Hydrolase</keyword>
<keyword evidence="3" id="KW-0238">DNA-binding</keyword>
<reference evidence="6 7" key="1">
    <citation type="submission" date="2014-07" db="EMBL/GenBank/DDBJ databases">
        <title>Methanogenic archaea and the global carbon cycle.</title>
        <authorList>
            <person name="Henriksen J.R."/>
            <person name="Luke J."/>
            <person name="Reinhart S."/>
            <person name="Benedict M.N."/>
            <person name="Youngblut N.D."/>
            <person name="Metcalf M.E."/>
            <person name="Whitaker R.J."/>
            <person name="Metcalf W.W."/>
        </authorList>
    </citation>
    <scope>NUCLEOTIDE SEQUENCE [LARGE SCALE GENOMIC DNA]</scope>
    <source>
        <strain evidence="6 7">SarPi</strain>
    </source>
</reference>
<dbReference type="GO" id="GO:0003677">
    <property type="term" value="F:DNA binding"/>
    <property type="evidence" value="ECO:0007669"/>
    <property type="project" value="UniProtKB-KW"/>
</dbReference>
<comment type="similarity">
    <text evidence="1">Belongs to the type-I restriction system S methylase family.</text>
</comment>
<dbReference type="HOGENOM" id="CLU_021095_10_4_2"/>
<keyword evidence="4" id="KW-0175">Coiled coil</keyword>
<dbReference type="RefSeq" id="WP_052724824.1">
    <property type="nucleotide sequence ID" value="NZ_CP009511.1"/>
</dbReference>
<dbReference type="PANTHER" id="PTHR43140:SF1">
    <property type="entry name" value="TYPE I RESTRICTION ENZYME ECOKI SPECIFICITY SUBUNIT"/>
    <property type="match status" value="1"/>
</dbReference>
<organism evidence="6 7">
    <name type="scientific">Methanosarcina mazei SarPi</name>
    <dbReference type="NCBI Taxonomy" id="1434115"/>
    <lineage>
        <taxon>Archaea</taxon>
        <taxon>Methanobacteriati</taxon>
        <taxon>Methanobacteriota</taxon>
        <taxon>Stenosarchaea group</taxon>
        <taxon>Methanomicrobia</taxon>
        <taxon>Methanosarcinales</taxon>
        <taxon>Methanosarcinaceae</taxon>
        <taxon>Methanosarcina</taxon>
    </lineage>
</organism>
<feature type="domain" description="Type I restriction modification DNA specificity" evidence="5">
    <location>
        <begin position="372"/>
        <end position="552"/>
    </location>
</feature>
<dbReference type="EMBL" id="CP009511">
    <property type="protein sequence ID" value="AKB61953.1"/>
    <property type="molecule type" value="Genomic_DNA"/>
</dbReference>
<evidence type="ECO:0000256" key="1">
    <source>
        <dbReference type="ARBA" id="ARBA00010923"/>
    </source>
</evidence>
<dbReference type="EC" id="3.1.21.3" evidence="6"/>
<evidence type="ECO:0000256" key="2">
    <source>
        <dbReference type="ARBA" id="ARBA00022747"/>
    </source>
</evidence>
<proteinExistence type="inferred from homology"/>
<accession>A0A0E3R9F3</accession>
<evidence type="ECO:0000256" key="4">
    <source>
        <dbReference type="SAM" id="Coils"/>
    </source>
</evidence>
<gene>
    <name evidence="6" type="ORF">MSMAP_1968</name>
</gene>
<dbReference type="InterPro" id="IPR000055">
    <property type="entry name" value="Restrct_endonuc_typeI_TRD"/>
</dbReference>
<feature type="coiled-coil region" evidence="4">
    <location>
        <begin position="537"/>
        <end position="564"/>
    </location>
</feature>
<dbReference type="GeneID" id="24865208"/>
<dbReference type="Gene3D" id="3.90.220.20">
    <property type="entry name" value="DNA methylase specificity domains"/>
    <property type="match status" value="2"/>
</dbReference>
<dbReference type="PANTHER" id="PTHR43140">
    <property type="entry name" value="TYPE-1 RESTRICTION ENZYME ECOKI SPECIFICITY PROTEIN"/>
    <property type="match status" value="1"/>
</dbReference>
<evidence type="ECO:0000313" key="6">
    <source>
        <dbReference type="EMBL" id="AKB61953.1"/>
    </source>
</evidence>
<evidence type="ECO:0000256" key="3">
    <source>
        <dbReference type="ARBA" id="ARBA00023125"/>
    </source>
</evidence>
<dbReference type="CDD" id="cd17524">
    <property type="entry name" value="RMtype1_S_EcoUTORF5051P-TRD2-CR2_like"/>
    <property type="match status" value="1"/>
</dbReference>
<feature type="domain" description="Type I restriction modification DNA specificity" evidence="5">
    <location>
        <begin position="85"/>
        <end position="261"/>
    </location>
</feature>
<dbReference type="REBASE" id="109134">
    <property type="entry name" value="S.MmaSarORF1967P"/>
</dbReference>
<dbReference type="PATRIC" id="fig|1434115.4.peg.2523"/>
<dbReference type="SUPFAM" id="SSF116734">
    <property type="entry name" value="DNA methylase specificity domain"/>
    <property type="match status" value="2"/>
</dbReference>
<evidence type="ECO:0000259" key="5">
    <source>
        <dbReference type="Pfam" id="PF01420"/>
    </source>
</evidence>
<keyword evidence="2" id="KW-0680">Restriction system</keyword>
<dbReference type="AlphaFoldDB" id="A0A0E3R9F3"/>
<dbReference type="CDD" id="cd17273">
    <property type="entry name" value="RMtype1_S_EcoJA69PI-TRD1-CR1_like"/>
    <property type="match status" value="1"/>
</dbReference>
<protein>
    <submittedName>
        <fullName evidence="6">Type I restriction-modification system, specificity subunit S</fullName>
        <ecNumber evidence="6">3.1.21.3</ecNumber>
    </submittedName>
</protein>
<evidence type="ECO:0000313" key="7">
    <source>
        <dbReference type="Proteomes" id="UP000033116"/>
    </source>
</evidence>
<name>A0A0E3R9F3_METMZ</name>
<dbReference type="InterPro" id="IPR044946">
    <property type="entry name" value="Restrct_endonuc_typeI_TRD_sf"/>
</dbReference>
<dbReference type="GO" id="GO:0009307">
    <property type="term" value="P:DNA restriction-modification system"/>
    <property type="evidence" value="ECO:0007669"/>
    <property type="project" value="UniProtKB-KW"/>
</dbReference>
<dbReference type="GO" id="GO:0009035">
    <property type="term" value="F:type I site-specific deoxyribonuclease activity"/>
    <property type="evidence" value="ECO:0007669"/>
    <property type="project" value="UniProtKB-EC"/>
</dbReference>
<dbReference type="Proteomes" id="UP000033116">
    <property type="component" value="Chromosome"/>
</dbReference>
<dbReference type="InterPro" id="IPR051212">
    <property type="entry name" value="Type-I_RE_S_subunit"/>
</dbReference>
<sequence length="594" mass="67857">MNPDVFFRNFELFADAPNGVQKLRELILQLAVMGKLVQQDPDDEPTSVLLEKIEAEKKKLIKEKKLRKEESLPSIKSKDVPLELPKTWKWVYLRDIGQIVGGGTPTTSQPDYFSEDGIAWLTPADLYNLKEKFVLKGRRDLSELGLKKSSAQLMPAGTVLFSSRAPIGYVAIAATDLATNQGFKSCIPFIMEMNEFIYYFLKHAGKEIDQNASGTTFKEVSGKVMSQILFPLPPLTEQKRIVSKVDELMALCDKLEARRLKKQEIQSKLNSAALERMLGAENQEEFEQYWRRICENFGILYDNPENVEKLKQAILQLAVQGKLVPQNPEDEPARVLIEKIETEREKFVTKGEIKKSKAPPLIEVSEMPYELPEAWEWVRIDKVAKNIEYGTSEKASEIRDGIPVLRMNNVQSGKITYDDLKYVPESIKDLPRLFLKHNDLLFNRTNSYELVGKTGIFKGEDDTFTLASYLIRVSLFNRCVIPDFVNMSLNSNYFRKTQIEPEITQQCGQANFNGTKLKNNLVPLPPLEEQKRIVEKVEQFMGLCNELEAKLRKSREDSEKLMEAVVKGLLEEAVTEKRELEKPVPLQVASVQLR</sequence>
<dbReference type="Pfam" id="PF01420">
    <property type="entry name" value="Methylase_S"/>
    <property type="match status" value="2"/>
</dbReference>